<keyword evidence="5" id="KW-1185">Reference proteome</keyword>
<evidence type="ECO:0000256" key="2">
    <source>
        <dbReference type="ARBA" id="ARBA00022723"/>
    </source>
</evidence>
<feature type="domain" description="DDE Tnp4" evidence="3">
    <location>
        <begin position="36"/>
        <end position="146"/>
    </location>
</feature>
<comment type="caution">
    <text evidence="4">The sequence shown here is derived from an EMBL/GenBank/DDBJ whole genome shotgun (WGS) entry which is preliminary data.</text>
</comment>
<dbReference type="Pfam" id="PF13359">
    <property type="entry name" value="DDE_Tnp_4"/>
    <property type="match status" value="1"/>
</dbReference>
<dbReference type="PANTHER" id="PTHR23080:SF133">
    <property type="entry name" value="SI:CH211-262I1.5-RELATED"/>
    <property type="match status" value="1"/>
</dbReference>
<reference evidence="4 5" key="1">
    <citation type="submission" date="2022-05" db="EMBL/GenBank/DDBJ databases">
        <authorList>
            <consortium name="Genoscope - CEA"/>
            <person name="William W."/>
        </authorList>
    </citation>
    <scope>NUCLEOTIDE SEQUENCE [LARGE SCALE GENOMIC DNA]</scope>
</reference>
<gene>
    <name evidence="4" type="ORF">PMEA_00034434</name>
</gene>
<protein>
    <recommendedName>
        <fullName evidence="3">DDE Tnp4 domain-containing protein</fullName>
    </recommendedName>
</protein>
<evidence type="ECO:0000313" key="4">
    <source>
        <dbReference type="EMBL" id="CAH3162937.1"/>
    </source>
</evidence>
<dbReference type="PANTHER" id="PTHR23080">
    <property type="entry name" value="THAP DOMAIN PROTEIN"/>
    <property type="match status" value="1"/>
</dbReference>
<evidence type="ECO:0000313" key="5">
    <source>
        <dbReference type="Proteomes" id="UP001159428"/>
    </source>
</evidence>
<proteinExistence type="predicted"/>
<evidence type="ECO:0000259" key="3">
    <source>
        <dbReference type="Pfam" id="PF13359"/>
    </source>
</evidence>
<sequence>MYLKFGQVCIWPSKEVVQATMPADFKEKFPITRVIIDCTEVRCEMPSSLLLNSELFSSYKNHVTLKGLVGISPSGAITFISQLYTGSISDREIVIRSGFLSQKLENGDTVMADKGFQIADILPLGVKLNIPPFLGANTQMSAEDVVQT</sequence>
<dbReference type="EMBL" id="CALNXJ010000088">
    <property type="protein sequence ID" value="CAH3162937.1"/>
    <property type="molecule type" value="Genomic_DNA"/>
</dbReference>
<evidence type="ECO:0000256" key="1">
    <source>
        <dbReference type="ARBA" id="ARBA00001968"/>
    </source>
</evidence>
<comment type="cofactor">
    <cofactor evidence="1">
        <name>a divalent metal cation</name>
        <dbReference type="ChEBI" id="CHEBI:60240"/>
    </cofactor>
</comment>
<dbReference type="InterPro" id="IPR027806">
    <property type="entry name" value="HARBI1_dom"/>
</dbReference>
<dbReference type="AlphaFoldDB" id="A0AAU9XZZ7"/>
<accession>A0AAU9XZZ7</accession>
<dbReference type="Proteomes" id="UP001159428">
    <property type="component" value="Unassembled WGS sequence"/>
</dbReference>
<organism evidence="4 5">
    <name type="scientific">Pocillopora meandrina</name>
    <dbReference type="NCBI Taxonomy" id="46732"/>
    <lineage>
        <taxon>Eukaryota</taxon>
        <taxon>Metazoa</taxon>
        <taxon>Cnidaria</taxon>
        <taxon>Anthozoa</taxon>
        <taxon>Hexacorallia</taxon>
        <taxon>Scleractinia</taxon>
        <taxon>Astrocoeniina</taxon>
        <taxon>Pocilloporidae</taxon>
        <taxon>Pocillopora</taxon>
    </lineage>
</organism>
<name>A0AAU9XZZ7_9CNID</name>
<keyword evidence="2" id="KW-0479">Metal-binding</keyword>
<dbReference type="GO" id="GO:0046872">
    <property type="term" value="F:metal ion binding"/>
    <property type="evidence" value="ECO:0007669"/>
    <property type="project" value="UniProtKB-KW"/>
</dbReference>